<feature type="transmembrane region" description="Helical" evidence="10">
    <location>
        <begin position="269"/>
        <end position="289"/>
    </location>
</feature>
<dbReference type="EMBL" id="CALNXJ010000003">
    <property type="protein sequence ID" value="CAH3035551.1"/>
    <property type="molecule type" value="Genomic_DNA"/>
</dbReference>
<evidence type="ECO:0000313" key="12">
    <source>
        <dbReference type="EMBL" id="CAH3035551.1"/>
    </source>
</evidence>
<comment type="subcellular location">
    <subcellularLocation>
        <location evidence="1">Cell membrane</location>
        <topology evidence="1">Multi-pass membrane protein</topology>
    </subcellularLocation>
</comment>
<dbReference type="CDD" id="cd00637">
    <property type="entry name" value="7tm_classA_rhodopsin-like"/>
    <property type="match status" value="1"/>
</dbReference>
<evidence type="ECO:0000256" key="9">
    <source>
        <dbReference type="RuleBase" id="RU000688"/>
    </source>
</evidence>
<dbReference type="Gene3D" id="1.20.1070.10">
    <property type="entry name" value="Rhodopsin 7-helix transmembrane proteins"/>
    <property type="match status" value="1"/>
</dbReference>
<feature type="transmembrane region" description="Helical" evidence="10">
    <location>
        <begin position="235"/>
        <end position="257"/>
    </location>
</feature>
<evidence type="ECO:0000256" key="7">
    <source>
        <dbReference type="ARBA" id="ARBA00023170"/>
    </source>
</evidence>
<feature type="transmembrane region" description="Helical" evidence="10">
    <location>
        <begin position="49"/>
        <end position="73"/>
    </location>
</feature>
<dbReference type="PANTHER" id="PTHR22752">
    <property type="entry name" value="G PROTEIN-COUPLED RECEPTOR"/>
    <property type="match status" value="1"/>
</dbReference>
<evidence type="ECO:0000259" key="11">
    <source>
        <dbReference type="PROSITE" id="PS50262"/>
    </source>
</evidence>
<dbReference type="PRINTS" id="PR00237">
    <property type="entry name" value="GPCRRHODOPSN"/>
</dbReference>
<evidence type="ECO:0000256" key="10">
    <source>
        <dbReference type="SAM" id="Phobius"/>
    </source>
</evidence>
<evidence type="ECO:0000256" key="8">
    <source>
        <dbReference type="ARBA" id="ARBA00023224"/>
    </source>
</evidence>
<name>A0AAU9VU45_9CNID</name>
<feature type="transmembrane region" description="Helical" evidence="10">
    <location>
        <begin position="174"/>
        <end position="197"/>
    </location>
</feature>
<keyword evidence="7 9" id="KW-0675">Receptor</keyword>
<accession>A0AAU9VU45</accession>
<evidence type="ECO:0000256" key="4">
    <source>
        <dbReference type="ARBA" id="ARBA00022989"/>
    </source>
</evidence>
<proteinExistence type="inferred from homology"/>
<evidence type="ECO:0000256" key="3">
    <source>
        <dbReference type="ARBA" id="ARBA00022692"/>
    </source>
</evidence>
<feature type="transmembrane region" description="Helical" evidence="10">
    <location>
        <begin position="12"/>
        <end position="37"/>
    </location>
</feature>
<organism evidence="12 13">
    <name type="scientific">Pocillopora meandrina</name>
    <dbReference type="NCBI Taxonomy" id="46732"/>
    <lineage>
        <taxon>Eukaryota</taxon>
        <taxon>Metazoa</taxon>
        <taxon>Cnidaria</taxon>
        <taxon>Anthozoa</taxon>
        <taxon>Hexacorallia</taxon>
        <taxon>Scleractinia</taxon>
        <taxon>Astrocoeniina</taxon>
        <taxon>Pocilloporidae</taxon>
        <taxon>Pocillopora</taxon>
    </lineage>
</organism>
<protein>
    <recommendedName>
        <fullName evidence="11">G-protein coupled receptors family 1 profile domain-containing protein</fullName>
    </recommendedName>
</protein>
<comment type="caution">
    <text evidence="12">The sequence shown here is derived from an EMBL/GenBank/DDBJ whole genome shotgun (WGS) entry which is preliminary data.</text>
</comment>
<feature type="transmembrane region" description="Helical" evidence="10">
    <location>
        <begin position="85"/>
        <end position="107"/>
    </location>
</feature>
<sequence>MEVYSRSTTHKSIQGFFLVSIDFLAISGNIIVCWVVFRKRKTLRVPYLYVFALAVSDLTVAICCFPLCIQAFFENAWAHGHILCQFTGFLIYFWAGISVPTLALTAVNRYFRVVKTQIYRNYFSVKSSLFLIMSVWVFTLCDGFLSTFVGPVIYQYDSRFFFCIGTFASKKHRLIIGVLLHLVHVLIPLVVIVACYASVFKTIRTHNANITPSFQAWRNQPLTALNAWEIRVTRLLFLVILGFFVCWIPVIVIGILSHSSVANLPAFAYELYTVLAMTSTVINPFVYGLGNREFRREFMGVFKGT</sequence>
<keyword evidence="6 10" id="KW-0472">Membrane</keyword>
<feature type="domain" description="G-protein coupled receptors family 1 profile" evidence="11">
    <location>
        <begin position="28"/>
        <end position="287"/>
    </location>
</feature>
<evidence type="ECO:0000256" key="6">
    <source>
        <dbReference type="ARBA" id="ARBA00023136"/>
    </source>
</evidence>
<keyword evidence="3 9" id="KW-0812">Transmembrane</keyword>
<dbReference type="GO" id="GO:0005886">
    <property type="term" value="C:plasma membrane"/>
    <property type="evidence" value="ECO:0007669"/>
    <property type="project" value="UniProtKB-SubCell"/>
</dbReference>
<evidence type="ECO:0000313" key="13">
    <source>
        <dbReference type="Proteomes" id="UP001159428"/>
    </source>
</evidence>
<keyword evidence="4 10" id="KW-1133">Transmembrane helix</keyword>
<comment type="similarity">
    <text evidence="9">Belongs to the G-protein coupled receptor 1 family.</text>
</comment>
<dbReference type="InterPro" id="IPR017452">
    <property type="entry name" value="GPCR_Rhodpsn_7TM"/>
</dbReference>
<dbReference type="AlphaFoldDB" id="A0AAU9VU45"/>
<keyword evidence="8 9" id="KW-0807">Transducer</keyword>
<dbReference type="PROSITE" id="PS00237">
    <property type="entry name" value="G_PROTEIN_RECEP_F1_1"/>
    <property type="match status" value="1"/>
</dbReference>
<evidence type="ECO:0000256" key="5">
    <source>
        <dbReference type="ARBA" id="ARBA00023040"/>
    </source>
</evidence>
<dbReference type="InterPro" id="IPR000276">
    <property type="entry name" value="GPCR_Rhodpsn"/>
</dbReference>
<keyword evidence="5 9" id="KW-0297">G-protein coupled receptor</keyword>
<dbReference type="SUPFAM" id="SSF81321">
    <property type="entry name" value="Family A G protein-coupled receptor-like"/>
    <property type="match status" value="1"/>
</dbReference>
<gene>
    <name evidence="12" type="ORF">PMEA_00016309</name>
</gene>
<dbReference type="Proteomes" id="UP001159428">
    <property type="component" value="Unassembled WGS sequence"/>
</dbReference>
<keyword evidence="2" id="KW-1003">Cell membrane</keyword>
<dbReference type="GO" id="GO:0004930">
    <property type="term" value="F:G protein-coupled receptor activity"/>
    <property type="evidence" value="ECO:0007669"/>
    <property type="project" value="UniProtKB-KW"/>
</dbReference>
<keyword evidence="13" id="KW-1185">Reference proteome</keyword>
<feature type="transmembrane region" description="Helical" evidence="10">
    <location>
        <begin position="128"/>
        <end position="154"/>
    </location>
</feature>
<reference evidence="12 13" key="1">
    <citation type="submission" date="2022-05" db="EMBL/GenBank/DDBJ databases">
        <authorList>
            <consortium name="Genoscope - CEA"/>
            <person name="William W."/>
        </authorList>
    </citation>
    <scope>NUCLEOTIDE SEQUENCE [LARGE SCALE GENOMIC DNA]</scope>
</reference>
<evidence type="ECO:0000256" key="2">
    <source>
        <dbReference type="ARBA" id="ARBA00022475"/>
    </source>
</evidence>
<dbReference type="PROSITE" id="PS50262">
    <property type="entry name" value="G_PROTEIN_RECEP_F1_2"/>
    <property type="match status" value="1"/>
</dbReference>
<dbReference type="Pfam" id="PF00001">
    <property type="entry name" value="7tm_1"/>
    <property type="match status" value="1"/>
</dbReference>
<evidence type="ECO:0000256" key="1">
    <source>
        <dbReference type="ARBA" id="ARBA00004651"/>
    </source>
</evidence>